<keyword evidence="8" id="KW-1185">Reference proteome</keyword>
<dbReference type="GO" id="GO:0000423">
    <property type="term" value="P:mitophagy"/>
    <property type="evidence" value="ECO:0007669"/>
    <property type="project" value="TreeGrafter"/>
</dbReference>
<accession>A0A388JQ29</accession>
<protein>
    <recommendedName>
        <fullName evidence="9">Atg6 BARA domain-containing protein</fullName>
    </recommendedName>
</protein>
<dbReference type="Pfam" id="PF17675">
    <property type="entry name" value="APG6_N"/>
    <property type="match status" value="1"/>
</dbReference>
<dbReference type="GO" id="GO:0034272">
    <property type="term" value="C:phosphatidylinositol 3-kinase complex, class III, type II"/>
    <property type="evidence" value="ECO:0007669"/>
    <property type="project" value="TreeGrafter"/>
</dbReference>
<evidence type="ECO:0000256" key="2">
    <source>
        <dbReference type="ARBA" id="ARBA00023054"/>
    </source>
</evidence>
<evidence type="ECO:0000313" key="7">
    <source>
        <dbReference type="EMBL" id="GBG59887.1"/>
    </source>
</evidence>
<feature type="coiled-coil region" evidence="3">
    <location>
        <begin position="229"/>
        <end position="321"/>
    </location>
</feature>
<evidence type="ECO:0000313" key="8">
    <source>
        <dbReference type="Proteomes" id="UP000265515"/>
    </source>
</evidence>
<dbReference type="GO" id="GO:0006995">
    <property type="term" value="P:cellular response to nitrogen starvation"/>
    <property type="evidence" value="ECO:0007669"/>
    <property type="project" value="TreeGrafter"/>
</dbReference>
<evidence type="ECO:0000256" key="3">
    <source>
        <dbReference type="SAM" id="Coils"/>
    </source>
</evidence>
<sequence length="629" mass="68119">MCRQPLEVESHDGTVTEKDKLAAVVAPEATRGGQQASVLSSASIFSAGSRMDQSYVVLPRRPSPTGHQFPPPRSRAGAVGGGVAGGNPGQPQRHPSLSNPSTPSPSAPHPPNVPDRARSPAQGSRSPAQVGGDGSGSNEASMGIGGARPDLQGMQGGKMMEESFVMLPSSTASIYRGFGDGGPLGGIGMGVHAGMDHTSNASLDARISALMRVLEITSQQREVDRPLCLECMRALCEELDGEIKEAEKDIVAYEKCLASAEMEQHEALSEEEFGAEMQKAEEQERRLREQLTSLEQQNGAMDLCMAALNAKAAELDELEQRFWHEYNDFKLELMAHEEERDGVLSKIEVATSQLEMLKHTNVFNDAFHIWHDGEFGTINNFRLGRLPNKPVEWDEINAAWGQACLLLSTMAQACRMTFSSYRILPMGSYPRIADTRNTYDLYGPVNLFWSTKYDKAMVLFLACLSEFADFANARDRAADLPVERCFKLPYKIENDKVNGFTIKQSFNRDDKWTKALKYMLCDLKWALAWVINNASMHPPASGSALGSLVAASAMAATQAGIAGGMDRSGTAKQGSSALVVPAGRGVPVAGANQPQLHGGRMVNPSATAVQRSRAARECSQSDAEDRKKP</sequence>
<dbReference type="PANTHER" id="PTHR12768">
    <property type="entry name" value="BECLIN 1"/>
    <property type="match status" value="1"/>
</dbReference>
<dbReference type="GO" id="GO:0050832">
    <property type="term" value="P:defense response to fungus"/>
    <property type="evidence" value="ECO:0007669"/>
    <property type="project" value="EnsemblPlants"/>
</dbReference>
<dbReference type="GO" id="GO:0006623">
    <property type="term" value="P:protein targeting to vacuole"/>
    <property type="evidence" value="ECO:0007669"/>
    <property type="project" value="EnsemblPlants"/>
</dbReference>
<dbReference type="OrthoDB" id="20368at2759"/>
<evidence type="ECO:0008006" key="9">
    <source>
        <dbReference type="Google" id="ProtNLM"/>
    </source>
</evidence>
<dbReference type="GO" id="GO:0045324">
    <property type="term" value="P:late endosome to vacuole transport"/>
    <property type="evidence" value="ECO:0007669"/>
    <property type="project" value="TreeGrafter"/>
</dbReference>
<dbReference type="GO" id="GO:0043548">
    <property type="term" value="F:phosphatidylinositol 3-kinase binding"/>
    <property type="evidence" value="ECO:0007669"/>
    <property type="project" value="TreeGrafter"/>
</dbReference>
<dbReference type="STRING" id="69332.A0A388JQ29"/>
<evidence type="ECO:0000259" key="5">
    <source>
        <dbReference type="Pfam" id="PF04111"/>
    </source>
</evidence>
<dbReference type="FunFam" id="1.10.418.40:FF:000002">
    <property type="entry name" value="Beclin 1 protein"/>
    <property type="match status" value="1"/>
</dbReference>
<dbReference type="Proteomes" id="UP000265515">
    <property type="component" value="Unassembled WGS sequence"/>
</dbReference>
<dbReference type="InterPro" id="IPR007243">
    <property type="entry name" value="Atg6/Beclin"/>
</dbReference>
<dbReference type="GO" id="GO:0009846">
    <property type="term" value="P:pollen germination"/>
    <property type="evidence" value="ECO:0007669"/>
    <property type="project" value="EnsemblPlants"/>
</dbReference>
<dbReference type="Gramene" id="GBG59887">
    <property type="protein sequence ID" value="GBG59887"/>
    <property type="gene ID" value="CBR_g66692"/>
</dbReference>
<proteinExistence type="inferred from homology"/>
<reference evidence="7 8" key="1">
    <citation type="journal article" date="2018" name="Cell">
        <title>The Chara Genome: Secondary Complexity and Implications for Plant Terrestrialization.</title>
        <authorList>
            <person name="Nishiyama T."/>
            <person name="Sakayama H."/>
            <person name="Vries J.D."/>
            <person name="Buschmann H."/>
            <person name="Saint-Marcoux D."/>
            <person name="Ullrich K.K."/>
            <person name="Haas F.B."/>
            <person name="Vanderstraeten L."/>
            <person name="Becker D."/>
            <person name="Lang D."/>
            <person name="Vosolsobe S."/>
            <person name="Rombauts S."/>
            <person name="Wilhelmsson P.K.I."/>
            <person name="Janitza P."/>
            <person name="Kern R."/>
            <person name="Heyl A."/>
            <person name="Rumpler F."/>
            <person name="Villalobos L.I.A.C."/>
            <person name="Clay J.M."/>
            <person name="Skokan R."/>
            <person name="Toyoda A."/>
            <person name="Suzuki Y."/>
            <person name="Kagoshima H."/>
            <person name="Schijlen E."/>
            <person name="Tajeshwar N."/>
            <person name="Catarino B."/>
            <person name="Hetherington A.J."/>
            <person name="Saltykova A."/>
            <person name="Bonnot C."/>
            <person name="Breuninger H."/>
            <person name="Symeonidi A."/>
            <person name="Radhakrishnan G.V."/>
            <person name="Van Nieuwerburgh F."/>
            <person name="Deforce D."/>
            <person name="Chang C."/>
            <person name="Karol K.G."/>
            <person name="Hedrich R."/>
            <person name="Ulvskov P."/>
            <person name="Glockner G."/>
            <person name="Delwiche C.F."/>
            <person name="Petrasek J."/>
            <person name="Van de Peer Y."/>
            <person name="Friml J."/>
            <person name="Beilby M."/>
            <person name="Dolan L."/>
            <person name="Kohara Y."/>
            <person name="Sugano S."/>
            <person name="Fujiyama A."/>
            <person name="Delaux P.-M."/>
            <person name="Quint M."/>
            <person name="TheiBen G."/>
            <person name="Hagemann M."/>
            <person name="Harholt J."/>
            <person name="Dunand C."/>
            <person name="Zachgo S."/>
            <person name="Langdale J."/>
            <person name="Maumus F."/>
            <person name="Straeten D.V.D."/>
            <person name="Gould S.B."/>
            <person name="Rensing S.A."/>
        </authorList>
    </citation>
    <scope>NUCLEOTIDE SEQUENCE [LARGE SCALE GENOMIC DNA]</scope>
    <source>
        <strain evidence="7 8">S276</strain>
    </source>
</reference>
<evidence type="ECO:0000259" key="6">
    <source>
        <dbReference type="Pfam" id="PF17675"/>
    </source>
</evidence>
<dbReference type="GO" id="GO:0034271">
    <property type="term" value="C:phosphatidylinositol 3-kinase complex, class III, type I"/>
    <property type="evidence" value="ECO:0007669"/>
    <property type="project" value="TreeGrafter"/>
</dbReference>
<comment type="caution">
    <text evidence="7">The sequence shown here is derived from an EMBL/GenBank/DDBJ whole genome shotgun (WGS) entry which is preliminary data.</text>
</comment>
<dbReference type="AlphaFoldDB" id="A0A388JQ29"/>
<name>A0A388JQ29_CHABU</name>
<feature type="region of interest" description="Disordered" evidence="4">
    <location>
        <begin position="55"/>
        <end position="154"/>
    </location>
</feature>
<evidence type="ECO:0000256" key="1">
    <source>
        <dbReference type="ARBA" id="ARBA00005965"/>
    </source>
</evidence>
<organism evidence="7 8">
    <name type="scientific">Chara braunii</name>
    <name type="common">Braun's stonewort</name>
    <dbReference type="NCBI Taxonomy" id="69332"/>
    <lineage>
        <taxon>Eukaryota</taxon>
        <taxon>Viridiplantae</taxon>
        <taxon>Streptophyta</taxon>
        <taxon>Charophyceae</taxon>
        <taxon>Charales</taxon>
        <taxon>Characeae</taxon>
        <taxon>Chara</taxon>
    </lineage>
</organism>
<dbReference type="GO" id="GO:0030674">
    <property type="term" value="F:protein-macromolecule adaptor activity"/>
    <property type="evidence" value="ECO:0007669"/>
    <property type="project" value="TreeGrafter"/>
</dbReference>
<dbReference type="GO" id="GO:0000045">
    <property type="term" value="P:autophagosome assembly"/>
    <property type="evidence" value="ECO:0007669"/>
    <property type="project" value="EnsemblPlants"/>
</dbReference>
<dbReference type="InterPro" id="IPR038274">
    <property type="entry name" value="Atg6/Beclin_C_sf"/>
</dbReference>
<feature type="domain" description="Atg6 BARA" evidence="5">
    <location>
        <begin position="357"/>
        <end position="531"/>
    </location>
</feature>
<dbReference type="Gene3D" id="1.10.418.40">
    <property type="entry name" value="Autophagy protein 6/Beclin 1"/>
    <property type="match status" value="1"/>
</dbReference>
<feature type="compositionally biased region" description="Pro residues" evidence="4">
    <location>
        <begin position="102"/>
        <end position="113"/>
    </location>
</feature>
<comment type="similarity">
    <text evidence="1">Belongs to the beclin family.</text>
</comment>
<keyword evidence="2 3" id="KW-0175">Coiled coil</keyword>
<dbReference type="EMBL" id="BFEA01000007">
    <property type="protein sequence ID" value="GBG59887.1"/>
    <property type="molecule type" value="Genomic_DNA"/>
</dbReference>
<feature type="compositionally biased region" description="Gly residues" evidence="4">
    <location>
        <begin position="78"/>
        <end position="88"/>
    </location>
</feature>
<gene>
    <name evidence="7" type="ORF">CBR_g66692</name>
</gene>
<dbReference type="Pfam" id="PF04111">
    <property type="entry name" value="APG6"/>
    <property type="match status" value="1"/>
</dbReference>
<feature type="domain" description="Atg6/beclin coiled-coil" evidence="6">
    <location>
        <begin position="226"/>
        <end position="354"/>
    </location>
</feature>
<feature type="region of interest" description="Disordered" evidence="4">
    <location>
        <begin position="589"/>
        <end position="629"/>
    </location>
</feature>
<dbReference type="Gene3D" id="6.10.250.3110">
    <property type="match status" value="1"/>
</dbReference>
<dbReference type="InterPro" id="IPR041691">
    <property type="entry name" value="Atg6/beclin_CC"/>
</dbReference>
<dbReference type="PANTHER" id="PTHR12768:SF4">
    <property type="entry name" value="BECLIN-1"/>
    <property type="match status" value="1"/>
</dbReference>
<dbReference type="InterPro" id="IPR040455">
    <property type="entry name" value="Atg6_BARA"/>
</dbReference>
<evidence type="ECO:0000256" key="4">
    <source>
        <dbReference type="SAM" id="MobiDB-lite"/>
    </source>
</evidence>
<dbReference type="GO" id="GO:0000407">
    <property type="term" value="C:phagophore assembly site"/>
    <property type="evidence" value="ECO:0007669"/>
    <property type="project" value="EnsemblPlants"/>
</dbReference>